<dbReference type="GO" id="GO:0003677">
    <property type="term" value="F:DNA binding"/>
    <property type="evidence" value="ECO:0007669"/>
    <property type="project" value="InterPro"/>
</dbReference>
<dbReference type="CDD" id="cd00093">
    <property type="entry name" value="HTH_XRE"/>
    <property type="match status" value="1"/>
</dbReference>
<feature type="region of interest" description="Disordered" evidence="1">
    <location>
        <begin position="83"/>
        <end position="121"/>
    </location>
</feature>
<dbReference type="AlphaFoldDB" id="A0AA42C974"/>
<reference evidence="3" key="1">
    <citation type="submission" date="2022-10" db="EMBL/GenBank/DDBJ databases">
        <title>Gaoshiqiia sediminis gen. nov., sp. nov., isolated from coastal sediment.</title>
        <authorList>
            <person name="Yu W.X."/>
            <person name="Mu D.S."/>
            <person name="Du J.Z."/>
            <person name="Liang Y.Q."/>
        </authorList>
    </citation>
    <scope>NUCLEOTIDE SEQUENCE</scope>
    <source>
        <strain evidence="3">A06</strain>
    </source>
</reference>
<evidence type="ECO:0000313" key="3">
    <source>
        <dbReference type="EMBL" id="MCW0482132.1"/>
    </source>
</evidence>
<keyword evidence="4" id="KW-1185">Reference proteome</keyword>
<comment type="caution">
    <text evidence="3">The sequence shown here is derived from an EMBL/GenBank/DDBJ whole genome shotgun (WGS) entry which is preliminary data.</text>
</comment>
<sequence>MNSRIKRFMEYKGLTSSELADSIGVQRSNVTHVLHGRNNPSFPFISKLLEAYPEIDAKWLIMGEGEMLVTGTKQAATLFPREEEKTKTVAAEPERLEEPLQSEKTVLPKPTMEAAPPPVEPTVIGKEVERIVVFYTDQTFKQYTPLK</sequence>
<dbReference type="Gene3D" id="1.10.260.40">
    <property type="entry name" value="lambda repressor-like DNA-binding domains"/>
    <property type="match status" value="1"/>
</dbReference>
<evidence type="ECO:0000313" key="4">
    <source>
        <dbReference type="Proteomes" id="UP001163821"/>
    </source>
</evidence>
<evidence type="ECO:0000256" key="1">
    <source>
        <dbReference type="SAM" id="MobiDB-lite"/>
    </source>
</evidence>
<organism evidence="3 4">
    <name type="scientific">Gaoshiqia sediminis</name>
    <dbReference type="NCBI Taxonomy" id="2986998"/>
    <lineage>
        <taxon>Bacteria</taxon>
        <taxon>Pseudomonadati</taxon>
        <taxon>Bacteroidota</taxon>
        <taxon>Bacteroidia</taxon>
        <taxon>Marinilabiliales</taxon>
        <taxon>Prolixibacteraceae</taxon>
        <taxon>Gaoshiqia</taxon>
    </lineage>
</organism>
<evidence type="ECO:0000259" key="2">
    <source>
        <dbReference type="PROSITE" id="PS50943"/>
    </source>
</evidence>
<dbReference type="InterPro" id="IPR001387">
    <property type="entry name" value="Cro/C1-type_HTH"/>
</dbReference>
<dbReference type="SMART" id="SM00530">
    <property type="entry name" value="HTH_XRE"/>
    <property type="match status" value="1"/>
</dbReference>
<protein>
    <submittedName>
        <fullName evidence="3">Helix-turn-helix domain-containing protein</fullName>
    </submittedName>
</protein>
<dbReference type="Proteomes" id="UP001163821">
    <property type="component" value="Unassembled WGS sequence"/>
</dbReference>
<gene>
    <name evidence="3" type="ORF">N2K84_05275</name>
</gene>
<dbReference type="SUPFAM" id="SSF47413">
    <property type="entry name" value="lambda repressor-like DNA-binding domains"/>
    <property type="match status" value="1"/>
</dbReference>
<feature type="domain" description="HTH cro/C1-type" evidence="2">
    <location>
        <begin position="5"/>
        <end position="60"/>
    </location>
</feature>
<dbReference type="InterPro" id="IPR010982">
    <property type="entry name" value="Lambda_DNA-bd_dom_sf"/>
</dbReference>
<dbReference type="Pfam" id="PF01381">
    <property type="entry name" value="HTH_3"/>
    <property type="match status" value="1"/>
</dbReference>
<proteinExistence type="predicted"/>
<accession>A0AA42C974</accession>
<dbReference type="PROSITE" id="PS50943">
    <property type="entry name" value="HTH_CROC1"/>
    <property type="match status" value="1"/>
</dbReference>
<dbReference type="RefSeq" id="WP_282590740.1">
    <property type="nucleotide sequence ID" value="NZ_JAPAAF010000005.1"/>
</dbReference>
<feature type="compositionally biased region" description="Basic and acidic residues" evidence="1">
    <location>
        <begin position="83"/>
        <end position="98"/>
    </location>
</feature>
<name>A0AA42C974_9BACT</name>
<dbReference type="EMBL" id="JAPAAF010000005">
    <property type="protein sequence ID" value="MCW0482132.1"/>
    <property type="molecule type" value="Genomic_DNA"/>
</dbReference>